<feature type="non-terminal residue" evidence="2">
    <location>
        <position position="1"/>
    </location>
</feature>
<sequence>YDVQGSDISAAMLAQARTNLEKVSIHVKLTQCDFRELEKHFAQAFDAVVCLTTSLPHLHEDSDLIKALVSMKTVLTDRGIVVVDQGTTHSSLKPERRYELVVDSKDFSRVFVKEIKGRLQIIHILDIFHGAPETRLEHHKVTYRILLDEDYQRLFTQTGYKKIQILGNWDRSPYHPETSERLIVVGEK</sequence>
<evidence type="ECO:0000313" key="3">
    <source>
        <dbReference type="Proteomes" id="UP000051096"/>
    </source>
</evidence>
<comment type="caution">
    <text evidence="2">The sequence shown here is derived from an EMBL/GenBank/DDBJ whole genome shotgun (WGS) entry which is preliminary data.</text>
</comment>
<accession>A0A0S8GER8</accession>
<dbReference type="Pfam" id="PF13649">
    <property type="entry name" value="Methyltransf_25"/>
    <property type="match status" value="1"/>
</dbReference>
<gene>
    <name evidence="2" type="ORF">AMJ87_09075</name>
</gene>
<protein>
    <recommendedName>
        <fullName evidence="1">Methyltransferase domain-containing protein</fullName>
    </recommendedName>
</protein>
<reference evidence="2 3" key="1">
    <citation type="journal article" date="2015" name="Microbiome">
        <title>Genomic resolution of linkages in carbon, nitrogen, and sulfur cycling among widespread estuary sediment bacteria.</title>
        <authorList>
            <person name="Baker B.J."/>
            <person name="Lazar C.S."/>
            <person name="Teske A.P."/>
            <person name="Dick G.J."/>
        </authorList>
    </citation>
    <scope>NUCLEOTIDE SEQUENCE [LARGE SCALE GENOMIC DNA]</scope>
    <source>
        <strain evidence="2">SM23_60</strain>
    </source>
</reference>
<name>A0A0S8GER8_UNCW3</name>
<dbReference type="Proteomes" id="UP000051096">
    <property type="component" value="Unassembled WGS sequence"/>
</dbReference>
<dbReference type="EMBL" id="LJUO01000095">
    <property type="protein sequence ID" value="KPK70332.1"/>
    <property type="molecule type" value="Genomic_DNA"/>
</dbReference>
<proteinExistence type="predicted"/>
<organism evidence="2 3">
    <name type="scientific">candidate division WOR_3 bacterium SM23_60</name>
    <dbReference type="NCBI Taxonomy" id="1703780"/>
    <lineage>
        <taxon>Bacteria</taxon>
        <taxon>Bacteria division WOR-3</taxon>
    </lineage>
</organism>
<feature type="domain" description="Methyltransferase" evidence="1">
    <location>
        <begin position="2"/>
        <end position="79"/>
    </location>
</feature>
<dbReference type="InterPro" id="IPR041698">
    <property type="entry name" value="Methyltransf_25"/>
</dbReference>
<dbReference type="SUPFAM" id="SSF53335">
    <property type="entry name" value="S-adenosyl-L-methionine-dependent methyltransferases"/>
    <property type="match status" value="1"/>
</dbReference>
<dbReference type="Gene3D" id="3.40.50.150">
    <property type="entry name" value="Vaccinia Virus protein VP39"/>
    <property type="match status" value="1"/>
</dbReference>
<evidence type="ECO:0000313" key="2">
    <source>
        <dbReference type="EMBL" id="KPK70332.1"/>
    </source>
</evidence>
<evidence type="ECO:0000259" key="1">
    <source>
        <dbReference type="Pfam" id="PF13649"/>
    </source>
</evidence>
<dbReference type="Gene3D" id="2.20.25.110">
    <property type="entry name" value="S-adenosyl-L-methionine-dependent methyltransferases"/>
    <property type="match status" value="1"/>
</dbReference>
<dbReference type="InterPro" id="IPR029063">
    <property type="entry name" value="SAM-dependent_MTases_sf"/>
</dbReference>
<dbReference type="AlphaFoldDB" id="A0A0S8GER8"/>